<proteinExistence type="predicted"/>
<dbReference type="AlphaFoldDB" id="A0A6A6ZNR2"/>
<dbReference type="EMBL" id="MU006234">
    <property type="protein sequence ID" value="KAF2822423.1"/>
    <property type="molecule type" value="Genomic_DNA"/>
</dbReference>
<keyword evidence="2" id="KW-1185">Reference proteome</keyword>
<protein>
    <submittedName>
        <fullName evidence="1">Uncharacterized protein</fullName>
    </submittedName>
</protein>
<gene>
    <name evidence="1" type="ORF">CC86DRAFT_410031</name>
</gene>
<accession>A0A6A6ZNR2</accession>
<evidence type="ECO:0000313" key="2">
    <source>
        <dbReference type="Proteomes" id="UP000799424"/>
    </source>
</evidence>
<dbReference type="Proteomes" id="UP000799424">
    <property type="component" value="Unassembled WGS sequence"/>
</dbReference>
<dbReference type="OrthoDB" id="3794856at2759"/>
<name>A0A6A6ZNR2_9PLEO</name>
<reference evidence="1" key="1">
    <citation type="journal article" date="2020" name="Stud. Mycol.">
        <title>101 Dothideomycetes genomes: a test case for predicting lifestyles and emergence of pathogens.</title>
        <authorList>
            <person name="Haridas S."/>
            <person name="Albert R."/>
            <person name="Binder M."/>
            <person name="Bloem J."/>
            <person name="Labutti K."/>
            <person name="Salamov A."/>
            <person name="Andreopoulos B."/>
            <person name="Baker S."/>
            <person name="Barry K."/>
            <person name="Bills G."/>
            <person name="Bluhm B."/>
            <person name="Cannon C."/>
            <person name="Castanera R."/>
            <person name="Culley D."/>
            <person name="Daum C."/>
            <person name="Ezra D."/>
            <person name="Gonzalez J."/>
            <person name="Henrissat B."/>
            <person name="Kuo A."/>
            <person name="Liang C."/>
            <person name="Lipzen A."/>
            <person name="Lutzoni F."/>
            <person name="Magnuson J."/>
            <person name="Mondo S."/>
            <person name="Nolan M."/>
            <person name="Ohm R."/>
            <person name="Pangilinan J."/>
            <person name="Park H.-J."/>
            <person name="Ramirez L."/>
            <person name="Alfaro M."/>
            <person name="Sun H."/>
            <person name="Tritt A."/>
            <person name="Yoshinaga Y."/>
            <person name="Zwiers L.-H."/>
            <person name="Turgeon B."/>
            <person name="Goodwin S."/>
            <person name="Spatafora J."/>
            <person name="Crous P."/>
            <person name="Grigoriev I."/>
        </authorList>
    </citation>
    <scope>NUCLEOTIDE SEQUENCE</scope>
    <source>
        <strain evidence="1">CBS 113818</strain>
    </source>
</reference>
<sequence>MTNQYTDQSVFNQMFDEVAESRHDMAADHQAEQEPRFSPFGPQSAGRHVGHPQVTRDRQTFTYPGYASAHRDHQQSDVASLLQHPQSVRSMSEGSRLMYFGAEHDGIPANEAITYQNPSHQCDDDFGVNHIGQLILDLGQTSNDQHVALEVPLQDSEHNVPLAPLLQLQQQQHTAPPPMCPSNGLHYTSFAEAVADISPQSWRNPLLDPSIPNTDVQRQVYVLKLLNAINNTANVYDKRNLNFQKRWVSPISGPSFYYSPTDKEFVACDILALAEKLHRDGPSALISFDPVFWHNAIKTRELTFSQRIDKIVELLAFSKARCEKVLAGTSLQAVVAHPMYLLRMTKFNGTQNEKRQQILKAGREAKKLANEDVET</sequence>
<organism evidence="1 2">
    <name type="scientific">Ophiobolus disseminans</name>
    <dbReference type="NCBI Taxonomy" id="1469910"/>
    <lineage>
        <taxon>Eukaryota</taxon>
        <taxon>Fungi</taxon>
        <taxon>Dikarya</taxon>
        <taxon>Ascomycota</taxon>
        <taxon>Pezizomycotina</taxon>
        <taxon>Dothideomycetes</taxon>
        <taxon>Pleosporomycetidae</taxon>
        <taxon>Pleosporales</taxon>
        <taxon>Pleosporineae</taxon>
        <taxon>Phaeosphaeriaceae</taxon>
        <taxon>Ophiobolus</taxon>
    </lineage>
</organism>
<evidence type="ECO:0000313" key="1">
    <source>
        <dbReference type="EMBL" id="KAF2822423.1"/>
    </source>
</evidence>